<evidence type="ECO:0000313" key="2">
    <source>
        <dbReference type="EMBL" id="MBC5995570.1"/>
    </source>
</evidence>
<dbReference type="InterPro" id="IPR007401">
    <property type="entry name" value="DUF454"/>
</dbReference>
<evidence type="ECO:0000256" key="1">
    <source>
        <dbReference type="SAM" id="Phobius"/>
    </source>
</evidence>
<dbReference type="EMBL" id="JACRWE010000001">
    <property type="protein sequence ID" value="MBC5995570.1"/>
    <property type="molecule type" value="Genomic_DNA"/>
</dbReference>
<evidence type="ECO:0000313" key="3">
    <source>
        <dbReference type="Proteomes" id="UP000609849"/>
    </source>
</evidence>
<reference evidence="2 3" key="1">
    <citation type="submission" date="2020-08" db="EMBL/GenBank/DDBJ databases">
        <authorList>
            <person name="Liu C."/>
            <person name="Sun Q."/>
        </authorList>
    </citation>
    <scope>NUCLEOTIDE SEQUENCE [LARGE SCALE GENOMIC DNA]</scope>
    <source>
        <strain evidence="2 3">NSJ-18</strain>
    </source>
</reference>
<protein>
    <submittedName>
        <fullName evidence="2">YbaN family protein</fullName>
    </submittedName>
</protein>
<accession>A0ABR7JL69</accession>
<proteinExistence type="predicted"/>
<feature type="transmembrane region" description="Helical" evidence="1">
    <location>
        <begin position="7"/>
        <end position="29"/>
    </location>
</feature>
<comment type="caution">
    <text evidence="2">The sequence shown here is derived from an EMBL/GenBank/DDBJ whole genome shotgun (WGS) entry which is preliminary data.</text>
</comment>
<gene>
    <name evidence="2" type="ORF">H8923_02240</name>
</gene>
<dbReference type="PANTHER" id="PTHR35813:SF1">
    <property type="entry name" value="INNER MEMBRANE PROTEIN YBAN"/>
    <property type="match status" value="1"/>
</dbReference>
<keyword evidence="1" id="KW-1133">Transmembrane helix</keyword>
<keyword evidence="1" id="KW-0812">Transmembrane</keyword>
<dbReference type="PIRSF" id="PIRSF016789">
    <property type="entry name" value="DUF454"/>
    <property type="match status" value="1"/>
</dbReference>
<dbReference type="RefSeq" id="WP_153925490.1">
    <property type="nucleotide sequence ID" value="NZ_JACRWE010000001.1"/>
</dbReference>
<name>A0ABR7JL69_9FIRM</name>
<dbReference type="Proteomes" id="UP000609849">
    <property type="component" value="Unassembled WGS sequence"/>
</dbReference>
<organism evidence="2 3">
    <name type="scientific">Romboutsia faecis</name>
    <dbReference type="NCBI Taxonomy" id="2764597"/>
    <lineage>
        <taxon>Bacteria</taxon>
        <taxon>Bacillati</taxon>
        <taxon>Bacillota</taxon>
        <taxon>Clostridia</taxon>
        <taxon>Peptostreptococcales</taxon>
        <taxon>Peptostreptococcaceae</taxon>
        <taxon>Romboutsia</taxon>
    </lineage>
</organism>
<sequence length="129" mass="14955">MTNIKKFFYIFIGLIAFLLGAIGVVLPVLPTTPFLLVASFCFVRGSEKFDKWFKGTRIYKKHLENFVESRAMTLKQKVSLVLFADFMMLIPFIMVDNIYMRITLIVVSLTKLYYFTFKVKTIKSNSAIN</sequence>
<dbReference type="PANTHER" id="PTHR35813">
    <property type="entry name" value="INNER MEMBRANE PROTEIN YBAN"/>
    <property type="match status" value="1"/>
</dbReference>
<dbReference type="Pfam" id="PF04304">
    <property type="entry name" value="DUF454"/>
    <property type="match status" value="1"/>
</dbReference>
<keyword evidence="1" id="KW-0472">Membrane</keyword>
<keyword evidence="3" id="KW-1185">Reference proteome</keyword>